<proteinExistence type="predicted"/>
<dbReference type="PANTHER" id="PTHR11635:SF152">
    <property type="entry name" value="CAMP-DEPENDENT PROTEIN KINASE TYPE I REGULATORY SUBUNIT-RELATED"/>
    <property type="match status" value="1"/>
</dbReference>
<dbReference type="SUPFAM" id="SSF51206">
    <property type="entry name" value="cAMP-binding domain-like"/>
    <property type="match status" value="1"/>
</dbReference>
<evidence type="ECO:0000313" key="2">
    <source>
        <dbReference type="EMBL" id="CCF84768.1"/>
    </source>
</evidence>
<dbReference type="Pfam" id="PF22422">
    <property type="entry name" value="MGH1-like_GH"/>
    <property type="match status" value="1"/>
</dbReference>
<dbReference type="EC" id="3.2.1.33" evidence="2"/>
<dbReference type="InterPro" id="IPR050503">
    <property type="entry name" value="cAMP-dep_PK_reg_su-like"/>
</dbReference>
<protein>
    <submittedName>
        <fullName evidence="2">Putative Amylo-alpha-1,6-glucosidase, contains cNTP-binding domain</fullName>
        <ecNumber evidence="2">3.2.1.33</ecNumber>
    </submittedName>
</protein>
<dbReference type="GO" id="GO:0005975">
    <property type="term" value="P:carbohydrate metabolic process"/>
    <property type="evidence" value="ECO:0007669"/>
    <property type="project" value="InterPro"/>
</dbReference>
<keyword evidence="2" id="KW-0378">Hydrolase</keyword>
<dbReference type="SMART" id="SM00100">
    <property type="entry name" value="cNMP"/>
    <property type="match status" value="1"/>
</dbReference>
<dbReference type="Gene3D" id="2.60.120.10">
    <property type="entry name" value="Jelly Rolls"/>
    <property type="match status" value="1"/>
</dbReference>
<dbReference type="GO" id="GO:0004862">
    <property type="term" value="F:cAMP-dependent protein kinase inhibitor activity"/>
    <property type="evidence" value="ECO:0007669"/>
    <property type="project" value="TreeGrafter"/>
</dbReference>
<dbReference type="OrthoDB" id="9759959at2"/>
<sequence length="868" mass="96327">MSIADYLSQVPLFQGLSACERVKLAESMRRHTYAPNDVIVRQGDKTTDFYIILSGSVRVSRKAGRREIPIAELHAGDFFGDMALLDSLPRSATVTAIEPTECLSLSWEAFHRDVLGKPEVARAMLSTLSRRVRDVEDLAFQPQTQSPATAREREDRLLREGESSLITDIRETLTIKSGNLFLLCDEEGNIPIGNTAGLGLYLGDTRHLSGYEMILDQIRPTTLLTSARLGSASEQQLTNRDIRIRNRIVRKETLLISRSRVIGSGLEERLVVSNFNSFEVTITLLLRFASDFADIFEVRGLRRDQRGSIHRPTVDPVGVTLSYDGLDHVRRETRLEFSPAPDRVSGTSAVFRLRLPPLGSVSLRITVTASHSSLHPVARDQSRPLMPPPGQGAGWLAAQTNIETNNEFFNAALDRSLADLRLLINRLDDDEYIAAGTPWYASLFGRDSLITAWQTLAWNPEIARGVLRLLARFQGRQRDDWRDEEPGKILHELRTGELAKSGLIPHSPYYGAVDSTPLFVMLLGAYERWTGDQALVEQLAPALDAALQWMIQDGDPDHDGFIEYSRRSIKGLTNQGWKDSGEGIVNRNGSLPQPPIALVEVQGYAYAAYLAGADLLETLGRTGEAGNLRARAVLLRDQFEQQFWMETERYYALGLDGRKQHITAITSNPGHALWTGIVSQERAELVADRLLSPALFSGWGVRTLAEDMAAYNPLGYHLGTIWPHDNALIVAGLMRYGCSDHARRIATSLFDAGRAFRYYRLPELFCGITRTEHSTPIGYPVACSPQAWAAGSLPYILQALLGIHPQSSGRVLLVDHPALPDWLREVRVNRLRIGSGRVNLVARREGPRTAVDVLAVDGDVAVDVRLGG</sequence>
<organism evidence="2 3">
    <name type="scientific">Nitrolancea hollandica Lb</name>
    <dbReference type="NCBI Taxonomy" id="1129897"/>
    <lineage>
        <taxon>Bacteria</taxon>
        <taxon>Pseudomonadati</taxon>
        <taxon>Thermomicrobiota</taxon>
        <taxon>Thermomicrobia</taxon>
        <taxon>Sphaerobacterales</taxon>
        <taxon>Sphaerobacterineae</taxon>
        <taxon>Sphaerobacteraceae</taxon>
        <taxon>Nitrolancea</taxon>
    </lineage>
</organism>
<keyword evidence="2" id="KW-0326">Glycosidase</keyword>
<dbReference type="GO" id="GO:0030552">
    <property type="term" value="F:cAMP binding"/>
    <property type="evidence" value="ECO:0007669"/>
    <property type="project" value="TreeGrafter"/>
</dbReference>
<accession>I4EJA6</accession>
<dbReference type="RefSeq" id="WP_008479183.1">
    <property type="nucleotide sequence ID" value="NZ_CAGS01000324.1"/>
</dbReference>
<dbReference type="EMBL" id="CAGS01000324">
    <property type="protein sequence ID" value="CCF84768.1"/>
    <property type="molecule type" value="Genomic_DNA"/>
</dbReference>
<dbReference type="InterPro" id="IPR054491">
    <property type="entry name" value="MGH1-like_GH"/>
</dbReference>
<evidence type="ECO:0000259" key="1">
    <source>
        <dbReference type="PROSITE" id="PS50042"/>
    </source>
</evidence>
<dbReference type="Gene3D" id="1.50.10.10">
    <property type="match status" value="1"/>
</dbReference>
<feature type="domain" description="Cyclic nucleotide-binding" evidence="1">
    <location>
        <begin position="12"/>
        <end position="131"/>
    </location>
</feature>
<gene>
    <name evidence="2" type="ORF">NITHO_3900003</name>
</gene>
<dbReference type="GO" id="GO:0004135">
    <property type="term" value="F:amylo-alpha-1,6-glucosidase activity"/>
    <property type="evidence" value="ECO:0007669"/>
    <property type="project" value="UniProtKB-EC"/>
</dbReference>
<dbReference type="InterPro" id="IPR032856">
    <property type="entry name" value="GDE_N_bis"/>
</dbReference>
<dbReference type="SUPFAM" id="SSF48208">
    <property type="entry name" value="Six-hairpin glycosidases"/>
    <property type="match status" value="1"/>
</dbReference>
<dbReference type="GO" id="GO:0034236">
    <property type="term" value="F:protein kinase A catalytic subunit binding"/>
    <property type="evidence" value="ECO:0007669"/>
    <property type="project" value="TreeGrafter"/>
</dbReference>
<dbReference type="PRINTS" id="PR00103">
    <property type="entry name" value="CAMPKINASE"/>
</dbReference>
<dbReference type="InterPro" id="IPR014710">
    <property type="entry name" value="RmlC-like_jellyroll"/>
</dbReference>
<reference evidence="2 3" key="1">
    <citation type="journal article" date="2012" name="ISME J.">
        <title>Nitrification expanded: discovery, physiology and genomics of a nitrite-oxidizing bacterium from the phylum Chloroflexi.</title>
        <authorList>
            <person name="Sorokin D.Y."/>
            <person name="Lucker S."/>
            <person name="Vejmelkova D."/>
            <person name="Kostrikina N.A."/>
            <person name="Kleerebezem R."/>
            <person name="Rijpstra W.I."/>
            <person name="Damste J.S."/>
            <person name="Le Paslier D."/>
            <person name="Muyzer G."/>
            <person name="Wagner M."/>
            <person name="van Loosdrecht M.C."/>
            <person name="Daims H."/>
        </authorList>
    </citation>
    <scope>NUCLEOTIDE SEQUENCE [LARGE SCALE GENOMIC DNA]</scope>
    <source>
        <strain evidence="3">none</strain>
    </source>
</reference>
<dbReference type="GO" id="GO:0005829">
    <property type="term" value="C:cytosol"/>
    <property type="evidence" value="ECO:0007669"/>
    <property type="project" value="TreeGrafter"/>
</dbReference>
<name>I4EJA6_9BACT</name>
<evidence type="ECO:0000313" key="3">
    <source>
        <dbReference type="Proteomes" id="UP000004221"/>
    </source>
</evidence>
<dbReference type="InterPro" id="IPR008928">
    <property type="entry name" value="6-hairpin_glycosidase_sf"/>
</dbReference>
<dbReference type="PROSITE" id="PS50042">
    <property type="entry name" value="CNMP_BINDING_3"/>
    <property type="match status" value="1"/>
</dbReference>
<dbReference type="InterPro" id="IPR000595">
    <property type="entry name" value="cNMP-bd_dom"/>
</dbReference>
<dbReference type="Pfam" id="PF00027">
    <property type="entry name" value="cNMP_binding"/>
    <property type="match status" value="1"/>
</dbReference>
<keyword evidence="3" id="KW-1185">Reference proteome</keyword>
<dbReference type="InterPro" id="IPR012341">
    <property type="entry name" value="6hp_glycosidase-like_sf"/>
</dbReference>
<dbReference type="InterPro" id="IPR018490">
    <property type="entry name" value="cNMP-bd_dom_sf"/>
</dbReference>
<dbReference type="Pfam" id="PF14742">
    <property type="entry name" value="GDE_N_bis"/>
    <property type="match status" value="1"/>
</dbReference>
<dbReference type="GO" id="GO:0005952">
    <property type="term" value="C:cAMP-dependent protein kinase complex"/>
    <property type="evidence" value="ECO:0007669"/>
    <property type="project" value="InterPro"/>
</dbReference>
<dbReference type="Proteomes" id="UP000004221">
    <property type="component" value="Unassembled WGS sequence"/>
</dbReference>
<dbReference type="AlphaFoldDB" id="I4EJA6"/>
<comment type="caution">
    <text evidence="2">The sequence shown here is derived from an EMBL/GenBank/DDBJ whole genome shotgun (WGS) entry which is preliminary data.</text>
</comment>
<dbReference type="PANTHER" id="PTHR11635">
    <property type="entry name" value="CAMP-DEPENDENT PROTEIN KINASE REGULATORY CHAIN"/>
    <property type="match status" value="1"/>
</dbReference>
<dbReference type="CDD" id="cd00038">
    <property type="entry name" value="CAP_ED"/>
    <property type="match status" value="1"/>
</dbReference>